<keyword evidence="6" id="KW-0067">ATP-binding</keyword>
<evidence type="ECO:0000256" key="8">
    <source>
        <dbReference type="ARBA" id="ARBA00048679"/>
    </source>
</evidence>
<evidence type="ECO:0000256" key="7">
    <source>
        <dbReference type="ARBA" id="ARBA00047899"/>
    </source>
</evidence>
<dbReference type="PANTHER" id="PTHR48012:SF10">
    <property type="entry name" value="FI20177P1"/>
    <property type="match status" value="1"/>
</dbReference>
<proteinExistence type="inferred from homology"/>
<dbReference type="PANTHER" id="PTHR48012">
    <property type="entry name" value="STERILE20-LIKE KINASE, ISOFORM B-RELATED"/>
    <property type="match status" value="1"/>
</dbReference>
<evidence type="ECO:0000256" key="1">
    <source>
        <dbReference type="ARBA" id="ARBA00008874"/>
    </source>
</evidence>
<dbReference type="AlphaFoldDB" id="A0A4P9YBF4"/>
<protein>
    <submittedName>
        <fullName evidence="10">Pkinase-domain-containing protein</fullName>
    </submittedName>
</protein>
<dbReference type="InterPro" id="IPR050629">
    <property type="entry name" value="STE20/SPS1-PAK"/>
</dbReference>
<evidence type="ECO:0000256" key="5">
    <source>
        <dbReference type="ARBA" id="ARBA00022777"/>
    </source>
</evidence>
<dbReference type="InterPro" id="IPR000719">
    <property type="entry name" value="Prot_kinase_dom"/>
</dbReference>
<dbReference type="Pfam" id="PF00069">
    <property type="entry name" value="Pkinase"/>
    <property type="match status" value="1"/>
</dbReference>
<evidence type="ECO:0000256" key="6">
    <source>
        <dbReference type="ARBA" id="ARBA00022840"/>
    </source>
</evidence>
<dbReference type="Proteomes" id="UP000281549">
    <property type="component" value="Unassembled WGS sequence"/>
</dbReference>
<dbReference type="GO" id="GO:0005737">
    <property type="term" value="C:cytoplasm"/>
    <property type="evidence" value="ECO:0007669"/>
    <property type="project" value="TreeGrafter"/>
</dbReference>
<evidence type="ECO:0000256" key="2">
    <source>
        <dbReference type="ARBA" id="ARBA00022527"/>
    </source>
</evidence>
<gene>
    <name evidence="10" type="ORF">ROZALSC1DRAFT_17551</name>
</gene>
<dbReference type="GO" id="GO:0005524">
    <property type="term" value="F:ATP binding"/>
    <property type="evidence" value="ECO:0007669"/>
    <property type="project" value="UniProtKB-KW"/>
</dbReference>
<dbReference type="InterPro" id="IPR008271">
    <property type="entry name" value="Ser/Thr_kinase_AS"/>
</dbReference>
<dbReference type="EMBL" id="ML006500">
    <property type="protein sequence ID" value="RKP16478.1"/>
    <property type="molecule type" value="Genomic_DNA"/>
</dbReference>
<dbReference type="PROSITE" id="PS50011">
    <property type="entry name" value="PROTEIN_KINASE_DOM"/>
    <property type="match status" value="1"/>
</dbReference>
<dbReference type="InterPro" id="IPR011009">
    <property type="entry name" value="Kinase-like_dom_sf"/>
</dbReference>
<dbReference type="Gene3D" id="1.10.510.10">
    <property type="entry name" value="Transferase(Phosphotransferase) domain 1"/>
    <property type="match status" value="1"/>
</dbReference>
<name>A0A4P9YBF4_ROZAC</name>
<dbReference type="PROSITE" id="PS00108">
    <property type="entry name" value="PROTEIN_KINASE_ST"/>
    <property type="match status" value="1"/>
</dbReference>
<evidence type="ECO:0000256" key="4">
    <source>
        <dbReference type="ARBA" id="ARBA00022741"/>
    </source>
</evidence>
<evidence type="ECO:0000259" key="9">
    <source>
        <dbReference type="PROSITE" id="PS50011"/>
    </source>
</evidence>
<evidence type="ECO:0000256" key="3">
    <source>
        <dbReference type="ARBA" id="ARBA00022679"/>
    </source>
</evidence>
<dbReference type="SUPFAM" id="SSF56112">
    <property type="entry name" value="Protein kinase-like (PK-like)"/>
    <property type="match status" value="1"/>
</dbReference>
<reference evidence="11" key="1">
    <citation type="journal article" date="2018" name="Nat. Microbiol.">
        <title>Leveraging single-cell genomics to expand the fungal tree of life.</title>
        <authorList>
            <person name="Ahrendt S.R."/>
            <person name="Quandt C.A."/>
            <person name="Ciobanu D."/>
            <person name="Clum A."/>
            <person name="Salamov A."/>
            <person name="Andreopoulos B."/>
            <person name="Cheng J.F."/>
            <person name="Woyke T."/>
            <person name="Pelin A."/>
            <person name="Henrissat B."/>
            <person name="Reynolds N.K."/>
            <person name="Benny G.L."/>
            <person name="Smith M.E."/>
            <person name="James T.Y."/>
            <person name="Grigoriev I.V."/>
        </authorList>
    </citation>
    <scope>NUCLEOTIDE SEQUENCE [LARGE SCALE GENOMIC DNA]</scope>
    <source>
        <strain evidence="11">CSF55</strain>
    </source>
</reference>
<comment type="catalytic activity">
    <reaction evidence="8">
        <text>L-seryl-[protein] + ATP = O-phospho-L-seryl-[protein] + ADP + H(+)</text>
        <dbReference type="Rhea" id="RHEA:17989"/>
        <dbReference type="Rhea" id="RHEA-COMP:9863"/>
        <dbReference type="Rhea" id="RHEA-COMP:11604"/>
        <dbReference type="ChEBI" id="CHEBI:15378"/>
        <dbReference type="ChEBI" id="CHEBI:29999"/>
        <dbReference type="ChEBI" id="CHEBI:30616"/>
        <dbReference type="ChEBI" id="CHEBI:83421"/>
        <dbReference type="ChEBI" id="CHEBI:456216"/>
        <dbReference type="EC" id="2.7.11.1"/>
    </reaction>
</comment>
<comment type="catalytic activity">
    <reaction evidence="7">
        <text>L-threonyl-[protein] + ATP = O-phospho-L-threonyl-[protein] + ADP + H(+)</text>
        <dbReference type="Rhea" id="RHEA:46608"/>
        <dbReference type="Rhea" id="RHEA-COMP:11060"/>
        <dbReference type="Rhea" id="RHEA-COMP:11605"/>
        <dbReference type="ChEBI" id="CHEBI:15378"/>
        <dbReference type="ChEBI" id="CHEBI:30013"/>
        <dbReference type="ChEBI" id="CHEBI:30616"/>
        <dbReference type="ChEBI" id="CHEBI:61977"/>
        <dbReference type="ChEBI" id="CHEBI:456216"/>
        <dbReference type="EC" id="2.7.11.1"/>
    </reaction>
</comment>
<sequence length="53" mass="6156">MKSGRIEEKYIGIIMREVLQALDYLHKNKIIHRDIKAANILLTEDGVVKLCDF</sequence>
<keyword evidence="3" id="KW-0808">Transferase</keyword>
<accession>A0A4P9YBF4</accession>
<organism evidence="10 11">
    <name type="scientific">Rozella allomycis (strain CSF55)</name>
    <dbReference type="NCBI Taxonomy" id="988480"/>
    <lineage>
        <taxon>Eukaryota</taxon>
        <taxon>Fungi</taxon>
        <taxon>Fungi incertae sedis</taxon>
        <taxon>Cryptomycota</taxon>
        <taxon>Cryptomycota incertae sedis</taxon>
        <taxon>Rozella</taxon>
    </lineage>
</organism>
<keyword evidence="4" id="KW-0547">Nucleotide-binding</keyword>
<evidence type="ECO:0000313" key="11">
    <source>
        <dbReference type="Proteomes" id="UP000281549"/>
    </source>
</evidence>
<dbReference type="GO" id="GO:0004674">
    <property type="term" value="F:protein serine/threonine kinase activity"/>
    <property type="evidence" value="ECO:0007669"/>
    <property type="project" value="UniProtKB-KW"/>
</dbReference>
<comment type="similarity">
    <text evidence="1">Belongs to the protein kinase superfamily. STE Ser/Thr protein kinase family. STE20 subfamily.</text>
</comment>
<keyword evidence="2" id="KW-0723">Serine/threonine-protein kinase</keyword>
<evidence type="ECO:0000313" key="10">
    <source>
        <dbReference type="EMBL" id="RKP16478.1"/>
    </source>
</evidence>
<feature type="domain" description="Protein kinase" evidence="9">
    <location>
        <begin position="1"/>
        <end position="53"/>
    </location>
</feature>
<keyword evidence="5 10" id="KW-0418">Kinase</keyword>